<evidence type="ECO:0000256" key="1">
    <source>
        <dbReference type="ARBA" id="ARBA00038310"/>
    </source>
</evidence>
<dbReference type="RefSeq" id="WP_348394578.1">
    <property type="nucleotide sequence ID" value="NZ_CP136600.1"/>
</dbReference>
<proteinExistence type="inferred from homology"/>
<protein>
    <submittedName>
        <fullName evidence="3">Amidohydrolase family protein</fullName>
    </submittedName>
</protein>
<evidence type="ECO:0000313" key="3">
    <source>
        <dbReference type="EMBL" id="WOH35762.1"/>
    </source>
</evidence>
<feature type="domain" description="Amidohydrolase-related" evidence="2">
    <location>
        <begin position="5"/>
        <end position="282"/>
    </location>
</feature>
<name>A0ABZ0GIK6_9GAMM</name>
<dbReference type="InterPro" id="IPR052350">
    <property type="entry name" value="Metallo-dep_Lactonases"/>
</dbReference>
<comment type="similarity">
    <text evidence="1">Belongs to the metallo-dependent hydrolases superfamily.</text>
</comment>
<dbReference type="InterPro" id="IPR006680">
    <property type="entry name" value="Amidohydro-rel"/>
</dbReference>
<dbReference type="Pfam" id="PF04909">
    <property type="entry name" value="Amidohydro_2"/>
    <property type="match status" value="1"/>
</dbReference>
<organism evidence="3 4">
    <name type="scientific">Thalassotalea fonticola</name>
    <dbReference type="NCBI Taxonomy" id="3065649"/>
    <lineage>
        <taxon>Bacteria</taxon>
        <taxon>Pseudomonadati</taxon>
        <taxon>Pseudomonadota</taxon>
        <taxon>Gammaproteobacteria</taxon>
        <taxon>Alteromonadales</taxon>
        <taxon>Colwelliaceae</taxon>
        <taxon>Thalassotalea</taxon>
    </lineage>
</organism>
<dbReference type="Gene3D" id="3.20.20.140">
    <property type="entry name" value="Metal-dependent hydrolases"/>
    <property type="match status" value="1"/>
</dbReference>
<sequence>MIKIIDPHLHLFNLEEGDYHWLKEGNPPFWPNKQLINRNFEQADLVLSAPLNLAGFIHIEAGFDNSKPEREIAWLENNCNLPFKSIAFADICSVEFQRQIQTLLQYKSFTGIRHILDEQAEHILANTNTLANLKHLASLDLIFELQCDCSDLNVVKQLATYLSVLPNLTIIINHYGATTNNNLSQKLKDGLSLLAKHQQCFIKCSGWEMRDNNWQVELLAPLVNSIISIFGEQRVMLASNFPLCLFRFSYLQLWQHYTNFSGFSNETVSKLCFENAAKVYKLKASINAG</sequence>
<dbReference type="PANTHER" id="PTHR43569:SF2">
    <property type="entry name" value="AMIDOHYDROLASE-RELATED DOMAIN-CONTAINING PROTEIN"/>
    <property type="match status" value="1"/>
</dbReference>
<gene>
    <name evidence="3" type="ORF">RI844_10240</name>
</gene>
<dbReference type="InterPro" id="IPR032466">
    <property type="entry name" value="Metal_Hydrolase"/>
</dbReference>
<keyword evidence="4" id="KW-1185">Reference proteome</keyword>
<evidence type="ECO:0000259" key="2">
    <source>
        <dbReference type="Pfam" id="PF04909"/>
    </source>
</evidence>
<dbReference type="SUPFAM" id="SSF51556">
    <property type="entry name" value="Metallo-dependent hydrolases"/>
    <property type="match status" value="1"/>
</dbReference>
<evidence type="ECO:0000313" key="4">
    <source>
        <dbReference type="Proteomes" id="UP001301442"/>
    </source>
</evidence>
<accession>A0ABZ0GIK6</accession>
<dbReference type="EMBL" id="CP136600">
    <property type="protein sequence ID" value="WOH35762.1"/>
    <property type="molecule type" value="Genomic_DNA"/>
</dbReference>
<dbReference type="PANTHER" id="PTHR43569">
    <property type="entry name" value="AMIDOHYDROLASE"/>
    <property type="match status" value="1"/>
</dbReference>
<reference evidence="3 4" key="1">
    <citation type="submission" date="2023-09" db="EMBL/GenBank/DDBJ databases">
        <authorList>
            <person name="Qi X."/>
        </authorList>
    </citation>
    <scope>NUCLEOTIDE SEQUENCE [LARGE SCALE GENOMIC DNA]</scope>
    <source>
        <strain evidence="3 4">S1-1</strain>
    </source>
</reference>
<dbReference type="Proteomes" id="UP001301442">
    <property type="component" value="Chromosome"/>
</dbReference>